<dbReference type="RefSeq" id="WP_203642647.1">
    <property type="nucleotide sequence ID" value="NZ_BOLN01000001.1"/>
</dbReference>
<keyword evidence="1" id="KW-0732">Signal</keyword>
<comment type="caution">
    <text evidence="2">The sequence shown here is derived from an EMBL/GenBank/DDBJ whole genome shotgun (WGS) entry which is preliminary data.</text>
</comment>
<name>A0ABW4CXZ5_9LACO</name>
<feature type="chain" id="PRO_5047422991" evidence="1">
    <location>
        <begin position="29"/>
        <end position="170"/>
    </location>
</feature>
<keyword evidence="3" id="KW-1185">Reference proteome</keyword>
<proteinExistence type="predicted"/>
<dbReference type="Proteomes" id="UP001597189">
    <property type="component" value="Unassembled WGS sequence"/>
</dbReference>
<evidence type="ECO:0000313" key="3">
    <source>
        <dbReference type="Proteomes" id="UP001597189"/>
    </source>
</evidence>
<evidence type="ECO:0000256" key="1">
    <source>
        <dbReference type="SAM" id="SignalP"/>
    </source>
</evidence>
<accession>A0ABW4CXZ5</accession>
<sequence length="170" mass="18578">MNKWVKGLIVSLASVSFFGVASTIPVHAASKAVALPKSYRGSWYLYGGAEAVSKKKAPVFSYARVKLAPKKVTYSICTSTAPTLKKPTWQVSFVAPLIYTKKVAKKTHKVSYRMVLRMTSGTPAITLSKTKVKVKILGKKVQALQVKISGTKFYAFRQPLPSHSVGDLLD</sequence>
<reference evidence="3" key="1">
    <citation type="journal article" date="2019" name="Int. J. Syst. Evol. Microbiol.">
        <title>The Global Catalogue of Microorganisms (GCM) 10K type strain sequencing project: providing services to taxonomists for standard genome sequencing and annotation.</title>
        <authorList>
            <consortium name="The Broad Institute Genomics Platform"/>
            <consortium name="The Broad Institute Genome Sequencing Center for Infectious Disease"/>
            <person name="Wu L."/>
            <person name="Ma J."/>
        </authorList>
    </citation>
    <scope>NUCLEOTIDE SEQUENCE [LARGE SCALE GENOMIC DNA]</scope>
    <source>
        <strain evidence="3">CCM 8979</strain>
    </source>
</reference>
<evidence type="ECO:0000313" key="2">
    <source>
        <dbReference type="EMBL" id="MFD1454159.1"/>
    </source>
</evidence>
<organism evidence="2 3">
    <name type="scientific">Levilactobacillus lanxiensis</name>
    <dbReference type="NCBI Taxonomy" id="2799568"/>
    <lineage>
        <taxon>Bacteria</taxon>
        <taxon>Bacillati</taxon>
        <taxon>Bacillota</taxon>
        <taxon>Bacilli</taxon>
        <taxon>Lactobacillales</taxon>
        <taxon>Lactobacillaceae</taxon>
        <taxon>Levilactobacillus</taxon>
    </lineage>
</organism>
<feature type="signal peptide" evidence="1">
    <location>
        <begin position="1"/>
        <end position="28"/>
    </location>
</feature>
<dbReference type="EMBL" id="JBHTOD010000001">
    <property type="protein sequence ID" value="MFD1454159.1"/>
    <property type="molecule type" value="Genomic_DNA"/>
</dbReference>
<protein>
    <submittedName>
        <fullName evidence="2">Uncharacterized protein</fullName>
    </submittedName>
</protein>
<gene>
    <name evidence="2" type="ORF">ACFQ44_00525</name>
</gene>